<dbReference type="InterPro" id="IPR036950">
    <property type="entry name" value="PBP_transglycosylase"/>
</dbReference>
<dbReference type="Pfam" id="PF00905">
    <property type="entry name" value="Transpeptidase"/>
    <property type="match status" value="1"/>
</dbReference>
<feature type="transmembrane region" description="Helical" evidence="28">
    <location>
        <begin position="7"/>
        <end position="30"/>
    </location>
</feature>
<dbReference type="Proteomes" id="UP000010305">
    <property type="component" value="Unassembled WGS sequence"/>
</dbReference>
<feature type="domain" description="Penicillin-binding protein OB-like" evidence="31">
    <location>
        <begin position="354"/>
        <end position="453"/>
    </location>
</feature>
<organism evidence="32 33">
    <name type="scientific">SAR86 cluster bacterium SAR86A</name>
    <dbReference type="NCBI Taxonomy" id="1123866"/>
    <lineage>
        <taxon>Bacteria</taxon>
        <taxon>Pseudomonadati</taxon>
        <taxon>Pseudomonadota</taxon>
        <taxon>Gammaproteobacteria</taxon>
        <taxon>SAR86 cluster</taxon>
    </lineage>
</organism>
<evidence type="ECO:0000259" key="29">
    <source>
        <dbReference type="Pfam" id="PF00905"/>
    </source>
</evidence>
<evidence type="ECO:0000256" key="8">
    <source>
        <dbReference type="ARBA" id="ARBA00022475"/>
    </source>
</evidence>
<comment type="subcellular location">
    <subcellularLocation>
        <location evidence="2">Cell inner membrane</location>
        <topology evidence="2">Single-pass type II membrane protein</topology>
    </subcellularLocation>
</comment>
<evidence type="ECO:0000256" key="15">
    <source>
        <dbReference type="ARBA" id="ARBA00022801"/>
    </source>
</evidence>
<evidence type="ECO:0000256" key="21">
    <source>
        <dbReference type="ARBA" id="ARBA00023251"/>
    </source>
</evidence>
<evidence type="ECO:0000256" key="2">
    <source>
        <dbReference type="ARBA" id="ARBA00004249"/>
    </source>
</evidence>
<feature type="domain" description="Penicillin-binding protein transpeptidase" evidence="29">
    <location>
        <begin position="457"/>
        <end position="736"/>
    </location>
</feature>
<dbReference type="InterPro" id="IPR001460">
    <property type="entry name" value="PCN-bd_Tpept"/>
</dbReference>
<comment type="similarity">
    <text evidence="5">In the N-terminal section; belongs to the glycosyltransferase 51 family.</text>
</comment>
<keyword evidence="16" id="KW-0133">Cell shape</keyword>
<evidence type="ECO:0000256" key="17">
    <source>
        <dbReference type="ARBA" id="ARBA00022968"/>
    </source>
</evidence>
<proteinExistence type="inferred from homology"/>
<gene>
    <name evidence="32" type="ORF">NT01SARS_0905</name>
</gene>
<evidence type="ECO:0000256" key="18">
    <source>
        <dbReference type="ARBA" id="ARBA00022984"/>
    </source>
</evidence>
<keyword evidence="8" id="KW-1003">Cell membrane</keyword>
<evidence type="ECO:0000313" key="32">
    <source>
        <dbReference type="EMBL" id="EJP71106.1"/>
    </source>
</evidence>
<dbReference type="GO" id="GO:0006508">
    <property type="term" value="P:proteolysis"/>
    <property type="evidence" value="ECO:0007669"/>
    <property type="project" value="UniProtKB-KW"/>
</dbReference>
<dbReference type="GO" id="GO:0008955">
    <property type="term" value="F:peptidoglycan glycosyltransferase activity"/>
    <property type="evidence" value="ECO:0007669"/>
    <property type="project" value="UniProtKB-EC"/>
</dbReference>
<keyword evidence="18" id="KW-0573">Peptidoglycan synthesis</keyword>
<keyword evidence="15" id="KW-0378">Hydrolase</keyword>
<evidence type="ECO:0000256" key="10">
    <source>
        <dbReference type="ARBA" id="ARBA00022645"/>
    </source>
</evidence>
<dbReference type="InterPro" id="IPR031376">
    <property type="entry name" value="PCB_OB"/>
</dbReference>
<dbReference type="PANTHER" id="PTHR32282:SF27">
    <property type="entry name" value="PENICILLIN-BINDING PROTEIN 1A"/>
    <property type="match status" value="1"/>
</dbReference>
<evidence type="ECO:0000256" key="4">
    <source>
        <dbReference type="ARBA" id="ARBA00007090"/>
    </source>
</evidence>
<dbReference type="PANTHER" id="PTHR32282">
    <property type="entry name" value="BINDING PROTEIN TRANSPEPTIDASE, PUTATIVE-RELATED"/>
    <property type="match status" value="1"/>
</dbReference>
<comment type="pathway">
    <text evidence="27">Glycan biosynthesis.</text>
</comment>
<dbReference type="Gene3D" id="3.40.710.10">
    <property type="entry name" value="DD-peptidase/beta-lactamase superfamily"/>
    <property type="match status" value="2"/>
</dbReference>
<keyword evidence="12" id="KW-0328">Glycosyltransferase</keyword>
<dbReference type="SUPFAM" id="SSF53955">
    <property type="entry name" value="Lysozyme-like"/>
    <property type="match status" value="1"/>
</dbReference>
<dbReference type="EC" id="2.4.99.28" evidence="25"/>
<comment type="similarity">
    <text evidence="4">In the C-terminal section; belongs to the transpeptidase family.</text>
</comment>
<dbReference type="GO" id="GO:0009252">
    <property type="term" value="P:peptidoglycan biosynthetic process"/>
    <property type="evidence" value="ECO:0007669"/>
    <property type="project" value="UniProtKB-UniPathway"/>
</dbReference>
<evidence type="ECO:0000256" key="25">
    <source>
        <dbReference type="ARBA" id="ARBA00044770"/>
    </source>
</evidence>
<feature type="domain" description="Glycosyl transferase family 51" evidence="30">
    <location>
        <begin position="58"/>
        <end position="230"/>
    </location>
</feature>
<dbReference type="Pfam" id="PF00912">
    <property type="entry name" value="Transgly"/>
    <property type="match status" value="1"/>
</dbReference>
<evidence type="ECO:0000256" key="7">
    <source>
        <dbReference type="ARBA" id="ARBA00018638"/>
    </source>
</evidence>
<name>J5KAF1_9GAMM</name>
<keyword evidence="21" id="KW-0046">Antibiotic resistance</keyword>
<evidence type="ECO:0000313" key="33">
    <source>
        <dbReference type="Proteomes" id="UP000010305"/>
    </source>
</evidence>
<evidence type="ECO:0000256" key="5">
    <source>
        <dbReference type="ARBA" id="ARBA00007739"/>
    </source>
</evidence>
<dbReference type="GO" id="GO:0009002">
    <property type="term" value="F:serine-type D-Ala-D-Ala carboxypeptidase activity"/>
    <property type="evidence" value="ECO:0007669"/>
    <property type="project" value="UniProtKB-EC"/>
</dbReference>
<evidence type="ECO:0000256" key="6">
    <source>
        <dbReference type="ARBA" id="ARBA00012448"/>
    </source>
</evidence>
<keyword evidence="22" id="KW-0511">Multifunctional enzyme</keyword>
<sequence length="813" mass="93079">MQKIVKYSFYFGIFICLFAIILILATNAYLKPSLPKIKLVDEAELQMPLKVYTKDGILIGEFGEIKRRSITFTEIPENIKNAFLAAEDDNFFNHQGISYTGLIRSFIRCLRPSGCEGGGGTITMQVVRGYLLTREQTVIRKIKEIFLALELEGNLEKEEIFELYVNRIFLGNRSYGIEAAANTYFDKNLKELSISESATIAALAQLPSRVNPVKDPRRTKLRRNWILSRMLLLGYIDEIQYKEAVSQDLKIANNINLYDVEANYISELARQDIIKRYGLRAYKEGWSVFTTINSNSQLAAKSSMMEQLFDYDKRHGWRNPSNFAYLFNETQKISLENLDLNFLIKDKYFDEIDLDTNDISNQISSTFNSFPYFKNHKTALVIKVEQNRFFSIDQNFEMIEVNWSNEYSWARSQISIDELGPRPEDFKDILNFGDLVYLKNNIDFYTLDQIPEAESSIISVNPNTGEVVAYHGGKNFNSSNFDRVRLSYPQSGSSFKPFIYASGLANGYNLSTLINDAPISFEDENLESIWRPQNYTGKFYGPISLREALTKSVNIVSIKLLRELGIEKSKDYLENFGYTKSRLPNDLSLALGSGNFSPAEMVRAFSVIASNGFIPDIHYIDKIIDRDGNIIFSHDDYLVKVNNQNISAFPWLDTLEMNVKYPYYILEPLNKKEKVIDQRISYLIKDTLEGFMRNGVAGRKSAFLQRNDIGGKTGTTNDSVSTWFSGFHEDLVTTVWVGTDDFTSLGKDEYGSTIALPIWLNYMENELPSLDVSKKVIPEDISFAKVNKTTGKVDTEDDDNVYFELFLNENINF</sequence>
<keyword evidence="13" id="KW-0808">Transferase</keyword>
<evidence type="ECO:0000256" key="13">
    <source>
        <dbReference type="ARBA" id="ARBA00022679"/>
    </source>
</evidence>
<keyword evidence="14 28" id="KW-0812">Transmembrane</keyword>
<evidence type="ECO:0000256" key="3">
    <source>
        <dbReference type="ARBA" id="ARBA00004752"/>
    </source>
</evidence>
<dbReference type="Pfam" id="PF17092">
    <property type="entry name" value="PCB_OB"/>
    <property type="match status" value="1"/>
</dbReference>
<dbReference type="UniPathway" id="UPA00219"/>
<keyword evidence="10" id="KW-0121">Carboxypeptidase</keyword>
<evidence type="ECO:0000259" key="30">
    <source>
        <dbReference type="Pfam" id="PF00912"/>
    </source>
</evidence>
<dbReference type="InterPro" id="IPR012338">
    <property type="entry name" value="Beta-lactam/transpept-like"/>
</dbReference>
<comment type="catalytic activity">
    <reaction evidence="24">
        <text>Preferential cleavage: (Ac)2-L-Lys-D-Ala-|-D-Ala. Also transpeptidation of peptidyl-alanyl moieties that are N-acyl substituents of D-alanine.</text>
        <dbReference type="EC" id="3.4.16.4"/>
    </reaction>
</comment>
<accession>J5KAF1</accession>
<evidence type="ECO:0000256" key="23">
    <source>
        <dbReference type="ARBA" id="ARBA00023316"/>
    </source>
</evidence>
<keyword evidence="23" id="KW-0961">Cell wall biogenesis/degradation</keyword>
<dbReference type="GO" id="GO:0046677">
    <property type="term" value="P:response to antibiotic"/>
    <property type="evidence" value="ECO:0007669"/>
    <property type="project" value="UniProtKB-KW"/>
</dbReference>
<dbReference type="GO" id="GO:0008658">
    <property type="term" value="F:penicillin binding"/>
    <property type="evidence" value="ECO:0007669"/>
    <property type="project" value="InterPro"/>
</dbReference>
<evidence type="ECO:0000256" key="27">
    <source>
        <dbReference type="ARBA" id="ARBA00060592"/>
    </source>
</evidence>
<protein>
    <recommendedName>
        <fullName evidence="7">Penicillin-binding protein 1A</fullName>
        <ecNumber evidence="25">2.4.99.28</ecNumber>
        <ecNumber evidence="6">3.4.16.4</ecNumber>
    </recommendedName>
</protein>
<dbReference type="Gene3D" id="1.10.3810.10">
    <property type="entry name" value="Biosynthetic peptidoglycan transglycosylase-like"/>
    <property type="match status" value="1"/>
</dbReference>
<dbReference type="AlphaFoldDB" id="J5KAF1"/>
<dbReference type="GO" id="GO:0030288">
    <property type="term" value="C:outer membrane-bounded periplasmic space"/>
    <property type="evidence" value="ECO:0007669"/>
    <property type="project" value="TreeGrafter"/>
</dbReference>
<evidence type="ECO:0000256" key="28">
    <source>
        <dbReference type="SAM" id="Phobius"/>
    </source>
</evidence>
<evidence type="ECO:0000256" key="14">
    <source>
        <dbReference type="ARBA" id="ARBA00022692"/>
    </source>
</evidence>
<evidence type="ECO:0000256" key="22">
    <source>
        <dbReference type="ARBA" id="ARBA00023268"/>
    </source>
</evidence>
<evidence type="ECO:0000256" key="1">
    <source>
        <dbReference type="ARBA" id="ARBA00002624"/>
    </source>
</evidence>
<comment type="function">
    <text evidence="1">Cell wall formation. Synthesis of cross-linked peptidoglycan from the lipid intermediates. The enzyme has a penicillin-insensitive transglycosylase N-terminal domain (formation of linear glycan strands) and a penicillin-sensitive transpeptidase C-terminal domain (cross-linking of the peptide subunits).</text>
</comment>
<comment type="pathway">
    <text evidence="3">Cell wall biogenesis; peptidoglycan biosynthesis.</text>
</comment>
<dbReference type="InterPro" id="IPR050396">
    <property type="entry name" value="Glycosyltr_51/Transpeptidase"/>
</dbReference>
<keyword evidence="9" id="KW-0997">Cell inner membrane</keyword>
<dbReference type="SUPFAM" id="SSF56601">
    <property type="entry name" value="beta-lactamase/transpeptidase-like"/>
    <property type="match status" value="1"/>
</dbReference>
<reference evidence="32 33" key="1">
    <citation type="journal article" date="2012" name="ISME J.">
        <title>Genomic insights to SAR86, an abundant and uncultivated marine bacterial lineage.</title>
        <authorList>
            <person name="Dupont C.L."/>
            <person name="Rusch D.B."/>
            <person name="Yooseph S."/>
            <person name="Lombardo M.J."/>
            <person name="Richter R.A."/>
            <person name="Valas R."/>
            <person name="Novotny M."/>
            <person name="Yee-Greenbaum J."/>
            <person name="Selengut J.D."/>
            <person name="Haft D.H."/>
            <person name="Halpern A.L."/>
            <person name="Lasken R.S."/>
            <person name="Nealson K."/>
            <person name="Friedman R."/>
            <person name="Venter J.C."/>
        </authorList>
    </citation>
    <scope>NUCLEOTIDE SEQUENCE [LARGE SCALE GENOMIC DNA]</scope>
</reference>
<keyword evidence="17" id="KW-0735">Signal-anchor</keyword>
<evidence type="ECO:0000259" key="31">
    <source>
        <dbReference type="Pfam" id="PF17092"/>
    </source>
</evidence>
<evidence type="ECO:0000256" key="19">
    <source>
        <dbReference type="ARBA" id="ARBA00022989"/>
    </source>
</evidence>
<keyword evidence="20 28" id="KW-0472">Membrane</keyword>
<comment type="catalytic activity">
    <reaction evidence="26">
        <text>[GlcNAc-(1-&gt;4)-Mur2Ac(oyl-L-Ala-gamma-D-Glu-L-Lys-D-Ala-D-Ala)](n)-di-trans,octa-cis-undecaprenyl diphosphate + beta-D-GlcNAc-(1-&gt;4)-Mur2Ac(oyl-L-Ala-gamma-D-Glu-L-Lys-D-Ala-D-Ala)-di-trans,octa-cis-undecaprenyl diphosphate = [GlcNAc-(1-&gt;4)-Mur2Ac(oyl-L-Ala-gamma-D-Glu-L-Lys-D-Ala-D-Ala)](n+1)-di-trans,octa-cis-undecaprenyl diphosphate + di-trans,octa-cis-undecaprenyl diphosphate + H(+)</text>
        <dbReference type="Rhea" id="RHEA:23708"/>
        <dbReference type="Rhea" id="RHEA-COMP:9602"/>
        <dbReference type="Rhea" id="RHEA-COMP:9603"/>
        <dbReference type="ChEBI" id="CHEBI:15378"/>
        <dbReference type="ChEBI" id="CHEBI:58405"/>
        <dbReference type="ChEBI" id="CHEBI:60033"/>
        <dbReference type="ChEBI" id="CHEBI:78435"/>
        <dbReference type="EC" id="2.4.99.28"/>
    </reaction>
</comment>
<evidence type="ECO:0000256" key="24">
    <source>
        <dbReference type="ARBA" id="ARBA00034000"/>
    </source>
</evidence>
<dbReference type="GO" id="GO:0071555">
    <property type="term" value="P:cell wall organization"/>
    <property type="evidence" value="ECO:0007669"/>
    <property type="project" value="UniProtKB-KW"/>
</dbReference>
<keyword evidence="19 28" id="KW-1133">Transmembrane helix</keyword>
<evidence type="ECO:0000256" key="20">
    <source>
        <dbReference type="ARBA" id="ARBA00023136"/>
    </source>
</evidence>
<dbReference type="GO" id="GO:0005886">
    <property type="term" value="C:plasma membrane"/>
    <property type="evidence" value="ECO:0007669"/>
    <property type="project" value="UniProtKB-SubCell"/>
</dbReference>
<evidence type="ECO:0000256" key="11">
    <source>
        <dbReference type="ARBA" id="ARBA00022670"/>
    </source>
</evidence>
<evidence type="ECO:0000256" key="16">
    <source>
        <dbReference type="ARBA" id="ARBA00022960"/>
    </source>
</evidence>
<dbReference type="EMBL" id="JH611157">
    <property type="protein sequence ID" value="EJP71106.1"/>
    <property type="molecule type" value="Genomic_DNA"/>
</dbReference>
<evidence type="ECO:0000256" key="12">
    <source>
        <dbReference type="ARBA" id="ARBA00022676"/>
    </source>
</evidence>
<evidence type="ECO:0000256" key="26">
    <source>
        <dbReference type="ARBA" id="ARBA00049902"/>
    </source>
</evidence>
<dbReference type="InterPro" id="IPR023346">
    <property type="entry name" value="Lysozyme-like_dom_sf"/>
</dbReference>
<dbReference type="GO" id="GO:0008360">
    <property type="term" value="P:regulation of cell shape"/>
    <property type="evidence" value="ECO:0007669"/>
    <property type="project" value="UniProtKB-KW"/>
</dbReference>
<evidence type="ECO:0000256" key="9">
    <source>
        <dbReference type="ARBA" id="ARBA00022519"/>
    </source>
</evidence>
<keyword evidence="11" id="KW-0645">Protease</keyword>
<dbReference type="InterPro" id="IPR001264">
    <property type="entry name" value="Glyco_trans_51"/>
</dbReference>
<dbReference type="EC" id="3.4.16.4" evidence="6"/>
<dbReference type="HOGENOM" id="CLU_006354_2_4_6"/>
<dbReference type="FunFam" id="1.10.3810.10:FF:000003">
    <property type="entry name" value="Penicillin-binding protein 1a"/>
    <property type="match status" value="1"/>
</dbReference>
<dbReference type="STRING" id="1123866.NT01SARS_0905"/>